<dbReference type="Proteomes" id="UP000192738">
    <property type="component" value="Unassembled WGS sequence"/>
</dbReference>
<dbReference type="STRING" id="112901.SAMN04488500_12810"/>
<evidence type="ECO:0000259" key="1">
    <source>
        <dbReference type="PROSITE" id="PS51733"/>
    </source>
</evidence>
<dbReference type="EMBL" id="FWXI01000028">
    <property type="protein sequence ID" value="SMD12056.1"/>
    <property type="molecule type" value="Genomic_DNA"/>
</dbReference>
<dbReference type="SUPFAM" id="SSF55681">
    <property type="entry name" value="Class II aaRS and biotin synthetases"/>
    <property type="match status" value="1"/>
</dbReference>
<dbReference type="PANTHER" id="PTHR43679">
    <property type="entry name" value="OCTANOYLTRANSFERASE LIPM-RELATED"/>
    <property type="match status" value="1"/>
</dbReference>
<dbReference type="PROSITE" id="PS51733">
    <property type="entry name" value="BPL_LPL_CATALYTIC"/>
    <property type="match status" value="1"/>
</dbReference>
<dbReference type="GO" id="GO:0016740">
    <property type="term" value="F:transferase activity"/>
    <property type="evidence" value="ECO:0007669"/>
    <property type="project" value="UniProtKB-ARBA"/>
</dbReference>
<dbReference type="Pfam" id="PF21948">
    <property type="entry name" value="LplA-B_cat"/>
    <property type="match status" value="1"/>
</dbReference>
<reference evidence="2 3" key="1">
    <citation type="submission" date="2017-04" db="EMBL/GenBank/DDBJ databases">
        <authorList>
            <person name="Afonso C.L."/>
            <person name="Miller P.J."/>
            <person name="Scott M.A."/>
            <person name="Spackman E."/>
            <person name="Goraichik I."/>
            <person name="Dimitrov K.M."/>
            <person name="Suarez D.L."/>
            <person name="Swayne D.E."/>
        </authorList>
    </citation>
    <scope>NUCLEOTIDE SEQUENCE [LARGE SCALE GENOMIC DNA]</scope>
    <source>
        <strain evidence="2 3">DSM 5090</strain>
    </source>
</reference>
<dbReference type="Gene3D" id="3.30.930.10">
    <property type="entry name" value="Bira Bifunctional Protein, Domain 2"/>
    <property type="match status" value="1"/>
</dbReference>
<dbReference type="InterPro" id="IPR002829">
    <property type="entry name" value="DUF116"/>
</dbReference>
<dbReference type="InterPro" id="IPR045864">
    <property type="entry name" value="aa-tRNA-synth_II/BPL/LPL"/>
</dbReference>
<protein>
    <submittedName>
        <fullName evidence="2">Lipoate-protein ligase A</fullName>
    </submittedName>
</protein>
<dbReference type="GO" id="GO:0016874">
    <property type="term" value="F:ligase activity"/>
    <property type="evidence" value="ECO:0007669"/>
    <property type="project" value="UniProtKB-KW"/>
</dbReference>
<dbReference type="InterPro" id="IPR050664">
    <property type="entry name" value="Octanoyltrans_LipM/LipL"/>
</dbReference>
<sequence>MKPVWRLIDTGYRTCAQNIALDKALLIACNERLIPDTLRFFQFTSDCVLVGYHQIAEQEVRLSFCQEQSIEINRRLTGGNTTYWEESTLAWETVVYSEGCATAQQIEALTRKTASAIIQGLRILGIDAQFEYPSALAVAGRKIGWLGGTRHGNAVLYQGYIRVSAINVDTMLRALRIPTEKLKNKDADLFKKNIGSLELLLAELPSLDTIKSAIAAGMCEIFAVSAAYGKLQEIEERHFTAAYSEITSQQWVLGQSKAPYPEHYQLRDTSKGQAAITVSMSIDAKQQKIHTVKISGDFQAYPLQLVDKLEAGLCGTAANPELIRKIVSDCFKEQQAFVPGLMPDSFCQGIIRALNKLCFLNWGVSPEELNEITVTGDCAEQDILEQAVTPLLVPYCAKDINCQYRYREGCGRCGRCDIGDAYTLADEYGLEPITIQNYEMLEEKLKNLKTSGCKVFIGTCCESFWVKHAKDFERIGLPGILINVDNCTCYELGKEQEAYQGSFENQTRLKKTLICRIVKGILTYSNVSVKLTS</sequence>
<keyword evidence="3" id="KW-1185">Reference proteome</keyword>
<organism evidence="2 3">
    <name type="scientific">Sporomusa malonica</name>
    <dbReference type="NCBI Taxonomy" id="112901"/>
    <lineage>
        <taxon>Bacteria</taxon>
        <taxon>Bacillati</taxon>
        <taxon>Bacillota</taxon>
        <taxon>Negativicutes</taxon>
        <taxon>Selenomonadales</taxon>
        <taxon>Sporomusaceae</taxon>
        <taxon>Sporomusa</taxon>
    </lineage>
</organism>
<dbReference type="Gene3D" id="3.30.390.50">
    <property type="entry name" value="CO dehydrogenase flavoprotein, C-terminal domain"/>
    <property type="match status" value="1"/>
</dbReference>
<dbReference type="GO" id="GO:0009249">
    <property type="term" value="P:protein lipoylation"/>
    <property type="evidence" value="ECO:0007669"/>
    <property type="project" value="UniProtKB-ARBA"/>
</dbReference>
<dbReference type="OrthoDB" id="9788148at2"/>
<evidence type="ECO:0000313" key="3">
    <source>
        <dbReference type="Proteomes" id="UP000192738"/>
    </source>
</evidence>
<accession>A0A1W2ES79</accession>
<dbReference type="InterPro" id="IPR004143">
    <property type="entry name" value="BPL_LPL_catalytic"/>
</dbReference>
<proteinExistence type="predicted"/>
<name>A0A1W2ES79_9FIRM</name>
<dbReference type="GO" id="GO:0140096">
    <property type="term" value="F:catalytic activity, acting on a protein"/>
    <property type="evidence" value="ECO:0007669"/>
    <property type="project" value="UniProtKB-ARBA"/>
</dbReference>
<feature type="domain" description="BPL/LPL catalytic" evidence="1">
    <location>
        <begin position="32"/>
        <end position="226"/>
    </location>
</feature>
<evidence type="ECO:0000313" key="2">
    <source>
        <dbReference type="EMBL" id="SMD12056.1"/>
    </source>
</evidence>
<dbReference type="PANTHER" id="PTHR43679:SF2">
    <property type="entry name" value="OCTANOYL-[GCVH]:PROTEIN N-OCTANOYLTRANSFERASE"/>
    <property type="match status" value="1"/>
</dbReference>
<dbReference type="RefSeq" id="WP_084578104.1">
    <property type="nucleotide sequence ID" value="NZ_CP155572.1"/>
</dbReference>
<keyword evidence="2" id="KW-0436">Ligase</keyword>
<dbReference type="AlphaFoldDB" id="A0A1W2ES79"/>
<gene>
    <name evidence="2" type="ORF">SAMN04488500_12810</name>
</gene>
<dbReference type="Pfam" id="PF01976">
    <property type="entry name" value="DUF116"/>
    <property type="match status" value="1"/>
</dbReference>
<dbReference type="CDD" id="cd16443">
    <property type="entry name" value="LplA"/>
    <property type="match status" value="1"/>
</dbReference>